<dbReference type="Gene3D" id="3.90.550.10">
    <property type="entry name" value="Spore Coat Polysaccharide Biosynthesis Protein SpsA, Chain A"/>
    <property type="match status" value="1"/>
</dbReference>
<dbReference type="KEGG" id="prv:G7070_04870"/>
<feature type="transmembrane region" description="Helical" evidence="1">
    <location>
        <begin position="303"/>
        <end position="325"/>
    </location>
</feature>
<keyword evidence="4" id="KW-1185">Reference proteome</keyword>
<gene>
    <name evidence="3" type="ORF">G7070_04870</name>
</gene>
<feature type="domain" description="Glycosyltransferase 2-like" evidence="2">
    <location>
        <begin position="9"/>
        <end position="128"/>
    </location>
</feature>
<dbReference type="InterPro" id="IPR029044">
    <property type="entry name" value="Nucleotide-diphossugar_trans"/>
</dbReference>
<sequence length="334" mass="35861">MSSVPTLGVVMPVYNEGDWVRRSVEALHRAAERADLELDVLVVDDGSTGDHPRVLDDLADRGDIRLLRQENAGRLAARSAGLAALDHDYVLLLDARVILHPDSLVTLVERLSEAPDSVWNAHVDVVSRGNPWAAFWAGITKVGWRAYFANPRRLTFGTEDFDRYPKGTGAFAAPRRALLDAAGDFSSLYEDARFASDDTKLLRNVAASHRIGLDPGFSVDYHGRDSAGRWAKQVLFRGTTFVDGYVGTPRRAAMLLAALGLAVPAGLVVAWRAPRVAAAAAVAAPVAAGVAAAASGATAREAGWVGVLLWPFTLIFGTGFVRGLVMALRGARRR</sequence>
<dbReference type="AlphaFoldDB" id="A0A6G7Y531"/>
<evidence type="ECO:0000256" key="1">
    <source>
        <dbReference type="SAM" id="Phobius"/>
    </source>
</evidence>
<evidence type="ECO:0000313" key="3">
    <source>
        <dbReference type="EMBL" id="QIK71727.1"/>
    </source>
</evidence>
<dbReference type="InterPro" id="IPR050834">
    <property type="entry name" value="Glycosyltransf_2"/>
</dbReference>
<dbReference type="SUPFAM" id="SSF53448">
    <property type="entry name" value="Nucleotide-diphospho-sugar transferases"/>
    <property type="match status" value="1"/>
</dbReference>
<protein>
    <submittedName>
        <fullName evidence="3">Glycosyltransferase family 2 protein</fullName>
    </submittedName>
</protein>
<dbReference type="Proteomes" id="UP000501058">
    <property type="component" value="Chromosome"/>
</dbReference>
<dbReference type="InterPro" id="IPR001173">
    <property type="entry name" value="Glyco_trans_2-like"/>
</dbReference>
<dbReference type="GO" id="GO:0016740">
    <property type="term" value="F:transferase activity"/>
    <property type="evidence" value="ECO:0007669"/>
    <property type="project" value="UniProtKB-KW"/>
</dbReference>
<keyword evidence="1" id="KW-0472">Membrane</keyword>
<keyword evidence="1" id="KW-1133">Transmembrane helix</keyword>
<dbReference type="RefSeq" id="WP_166232408.1">
    <property type="nucleotide sequence ID" value="NZ_CP049865.1"/>
</dbReference>
<dbReference type="PANTHER" id="PTHR43685:SF2">
    <property type="entry name" value="GLYCOSYLTRANSFERASE 2-LIKE DOMAIN-CONTAINING PROTEIN"/>
    <property type="match status" value="1"/>
</dbReference>
<accession>A0A6G7Y531</accession>
<feature type="transmembrane region" description="Helical" evidence="1">
    <location>
        <begin position="252"/>
        <end position="271"/>
    </location>
</feature>
<dbReference type="PANTHER" id="PTHR43685">
    <property type="entry name" value="GLYCOSYLTRANSFERASE"/>
    <property type="match status" value="1"/>
</dbReference>
<dbReference type="Pfam" id="PF00535">
    <property type="entry name" value="Glycos_transf_2"/>
    <property type="match status" value="1"/>
</dbReference>
<name>A0A6G7Y531_9ACTN</name>
<evidence type="ECO:0000313" key="4">
    <source>
        <dbReference type="Proteomes" id="UP000501058"/>
    </source>
</evidence>
<dbReference type="EMBL" id="CP049865">
    <property type="protein sequence ID" value="QIK71727.1"/>
    <property type="molecule type" value="Genomic_DNA"/>
</dbReference>
<feature type="transmembrane region" description="Helical" evidence="1">
    <location>
        <begin position="278"/>
        <end position="297"/>
    </location>
</feature>
<organism evidence="3 4">
    <name type="scientific">Propioniciclava coleopterorum</name>
    <dbReference type="NCBI Taxonomy" id="2714937"/>
    <lineage>
        <taxon>Bacteria</taxon>
        <taxon>Bacillati</taxon>
        <taxon>Actinomycetota</taxon>
        <taxon>Actinomycetes</taxon>
        <taxon>Propionibacteriales</taxon>
        <taxon>Propionibacteriaceae</taxon>
        <taxon>Propioniciclava</taxon>
    </lineage>
</organism>
<proteinExistence type="predicted"/>
<reference evidence="3 4" key="1">
    <citation type="submission" date="2020-03" db="EMBL/GenBank/DDBJ databases">
        <title>Propioniciclava sp. nov., isolated from Hydrophilus acuminatus.</title>
        <authorList>
            <person name="Hyun D.-W."/>
            <person name="Bae J.-W."/>
        </authorList>
    </citation>
    <scope>NUCLEOTIDE SEQUENCE [LARGE SCALE GENOMIC DNA]</scope>
    <source>
        <strain evidence="3 4">HDW11</strain>
    </source>
</reference>
<dbReference type="CDD" id="cd00761">
    <property type="entry name" value="Glyco_tranf_GTA_type"/>
    <property type="match status" value="1"/>
</dbReference>
<keyword evidence="3" id="KW-0808">Transferase</keyword>
<evidence type="ECO:0000259" key="2">
    <source>
        <dbReference type="Pfam" id="PF00535"/>
    </source>
</evidence>
<keyword evidence="1" id="KW-0812">Transmembrane</keyword>